<gene>
    <name evidence="1" type="ORF">RIB2604_01900480</name>
</gene>
<dbReference type="Proteomes" id="UP000075230">
    <property type="component" value="Unassembled WGS sequence"/>
</dbReference>
<evidence type="ECO:0000313" key="1">
    <source>
        <dbReference type="EMBL" id="GAT25097.1"/>
    </source>
</evidence>
<protein>
    <submittedName>
        <fullName evidence="1">Similar to An07g04360</fullName>
    </submittedName>
</protein>
<dbReference type="EMBL" id="BCWF01000019">
    <property type="protein sequence ID" value="GAT25097.1"/>
    <property type="molecule type" value="Genomic_DNA"/>
</dbReference>
<accession>A0A146FGX8</accession>
<comment type="caution">
    <text evidence="1">The sequence shown here is derived from an EMBL/GenBank/DDBJ whole genome shotgun (WGS) entry which is preliminary data.</text>
</comment>
<reference evidence="1 2" key="1">
    <citation type="journal article" date="2016" name="DNA Res.">
        <title>Genome sequence of Aspergillus luchuensis NBRC 4314.</title>
        <authorList>
            <person name="Yamada O."/>
            <person name="Machida M."/>
            <person name="Hosoyama A."/>
            <person name="Goto M."/>
            <person name="Takahashi T."/>
            <person name="Futagami T."/>
            <person name="Yamagata Y."/>
            <person name="Takeuchi M."/>
            <person name="Kobayashi T."/>
            <person name="Koike H."/>
            <person name="Abe K."/>
            <person name="Asai K."/>
            <person name="Arita M."/>
            <person name="Fujita N."/>
            <person name="Fukuda K."/>
            <person name="Higa K."/>
            <person name="Horikawa H."/>
            <person name="Ishikawa T."/>
            <person name="Jinno K."/>
            <person name="Kato Y."/>
            <person name="Kirimura K."/>
            <person name="Mizutani O."/>
            <person name="Nakasone K."/>
            <person name="Sano M."/>
            <person name="Shiraishi Y."/>
            <person name="Tsukahara M."/>
            <person name="Gomi K."/>
        </authorList>
    </citation>
    <scope>NUCLEOTIDE SEQUENCE [LARGE SCALE GENOMIC DNA]</scope>
    <source>
        <strain evidence="1 2">RIB 2604</strain>
    </source>
</reference>
<sequence length="70" mass="7935">MAYPSTIGTCRLHSDVTTATVPQAFTGWAPQMKIVPMPKTTVQTETSTIMHMVTEWKAVRMVRLLQKMLR</sequence>
<dbReference type="AlphaFoldDB" id="A0A146FGX8"/>
<organism evidence="1 2">
    <name type="scientific">Aspergillus kawachii</name>
    <name type="common">White koji mold</name>
    <name type="synonym">Aspergillus awamori var. kawachi</name>
    <dbReference type="NCBI Taxonomy" id="1069201"/>
    <lineage>
        <taxon>Eukaryota</taxon>
        <taxon>Fungi</taxon>
        <taxon>Dikarya</taxon>
        <taxon>Ascomycota</taxon>
        <taxon>Pezizomycotina</taxon>
        <taxon>Eurotiomycetes</taxon>
        <taxon>Eurotiomycetidae</taxon>
        <taxon>Eurotiales</taxon>
        <taxon>Aspergillaceae</taxon>
        <taxon>Aspergillus</taxon>
        <taxon>Aspergillus subgen. Circumdati</taxon>
    </lineage>
</organism>
<proteinExistence type="predicted"/>
<reference evidence="2" key="2">
    <citation type="submission" date="2016-02" db="EMBL/GenBank/DDBJ databases">
        <title>Genome sequencing of Aspergillus luchuensis NBRC 4314.</title>
        <authorList>
            <person name="Yamada O."/>
        </authorList>
    </citation>
    <scope>NUCLEOTIDE SEQUENCE [LARGE SCALE GENOMIC DNA]</scope>
    <source>
        <strain evidence="2">RIB 2604</strain>
    </source>
</reference>
<evidence type="ECO:0000313" key="2">
    <source>
        <dbReference type="Proteomes" id="UP000075230"/>
    </source>
</evidence>
<name>A0A146FGX8_ASPKA</name>